<name>A0A481N1M5_9POXV</name>
<dbReference type="EMBL" id="MK388095">
    <property type="protein sequence ID" value="QAV34790.1"/>
    <property type="molecule type" value="Genomic_DNA"/>
</dbReference>
<dbReference type="Proteomes" id="UP000294984">
    <property type="component" value="Genome"/>
</dbReference>
<dbReference type="InterPro" id="IPR022819">
    <property type="entry name" value="Poxvirus_Bcl-2-like"/>
</dbReference>
<dbReference type="Pfam" id="PF06227">
    <property type="entry name" value="Poxv_Bcl-2-like"/>
    <property type="match status" value="1"/>
</dbReference>
<proteinExistence type="predicted"/>
<evidence type="ECO:0000313" key="1">
    <source>
        <dbReference type="EMBL" id="QAV34452.1"/>
    </source>
</evidence>
<evidence type="ECO:0000313" key="2">
    <source>
        <dbReference type="EMBL" id="QAV34790.1"/>
    </source>
</evidence>
<dbReference type="InterPro" id="IPR043018">
    <property type="entry name" value="Poxvirus_sf"/>
</dbReference>
<organism evidence="1 6">
    <name type="scientific">Myxoma virus</name>
    <dbReference type="NCBI Taxonomy" id="10273"/>
    <lineage>
        <taxon>Viruses</taxon>
        <taxon>Varidnaviria</taxon>
        <taxon>Bamfordvirae</taxon>
        <taxon>Nucleocytoviricota</taxon>
        <taxon>Pokkesviricetes</taxon>
        <taxon>Chitovirales</taxon>
        <taxon>Poxviridae</taxon>
        <taxon>Chordopoxvirinae</taxon>
        <taxon>Leporipoxvirus</taxon>
        <taxon>Leporipoxvirus myxoma</taxon>
    </lineage>
</organism>
<dbReference type="Proteomes" id="UP000292322">
    <property type="component" value="Segment"/>
</dbReference>
<evidence type="ECO:0000313" key="6">
    <source>
        <dbReference type="Proteomes" id="UP000294984"/>
    </source>
</evidence>
<evidence type="ECO:0000313" key="4">
    <source>
        <dbReference type="Proteomes" id="UP000291536"/>
    </source>
</evidence>
<dbReference type="Proteomes" id="UP000291536">
    <property type="component" value="Genome"/>
</dbReference>
<dbReference type="Gene3D" id="1.10.437.20">
    <property type="entry name" value="dsDNA poxvirus"/>
    <property type="match status" value="1"/>
</dbReference>
<protein>
    <submittedName>
        <fullName evidence="1">M139R</fullName>
    </submittedName>
</protein>
<evidence type="ECO:0000313" key="5">
    <source>
        <dbReference type="Proteomes" id="UP000292322"/>
    </source>
</evidence>
<dbReference type="EMBL" id="MK388093">
    <property type="protein sequence ID" value="QAV34452.1"/>
    <property type="molecule type" value="Genomic_DNA"/>
</dbReference>
<reference evidence="4 5" key="1">
    <citation type="journal article" date="2019" name="J. Virol.">
        <title>Punctuated evolution of myxoma virus: rapid and disjunct evolution of a recent viral lineage in Australia.</title>
        <authorList>
            <person name="Eden J.-S."/>
            <person name="Kerr P.J."/>
            <person name="Holmes E.C."/>
        </authorList>
    </citation>
    <scope>NUCLEOTIDE SEQUENCE [LARGE SCALE GENOMIC DNA]</scope>
    <source>
        <strain evidence="3">Aust/ACT/Mulligans Flat</strain>
        <strain evidence="2">Aust/ACT/Mulligans Flat/04-2013/1</strain>
        <strain evidence="1">Aust/ACT/Mulligans Flat/04-2013/2</strain>
    </source>
</reference>
<evidence type="ECO:0000313" key="3">
    <source>
        <dbReference type="EMBL" id="QAV36818.1"/>
    </source>
</evidence>
<accession>A0A481N1M5</accession>
<dbReference type="EMBL" id="MK388107">
    <property type="protein sequence ID" value="QAV36818.1"/>
    <property type="molecule type" value="Genomic_DNA"/>
</dbReference>
<gene>
    <name evidence="1" type="primary">m139R</name>
</gene>
<sequence>MSNYVKFDVSIKDDCINITVSNTSLPIHVKTVPKRTHRDNYVFKNTIDASDDIVSILHNYIWYRGFIGLPNKYGRVFKELKLFDIDAKTKYGDINTLFFMLNLNSDRCCRNFSNFVTLQKTIFKHTVTVYNCIEMIGLCALVAEQWKNNNKCLNWRIVVDEMFRFIDPDMLEKIRTVLQERLAYEDLS</sequence>